<dbReference type="AlphaFoldDB" id="A0A8J4V5I2"/>
<organism evidence="2 3">
    <name type="scientific">Castanea mollissima</name>
    <name type="common">Chinese chestnut</name>
    <dbReference type="NCBI Taxonomy" id="60419"/>
    <lineage>
        <taxon>Eukaryota</taxon>
        <taxon>Viridiplantae</taxon>
        <taxon>Streptophyta</taxon>
        <taxon>Embryophyta</taxon>
        <taxon>Tracheophyta</taxon>
        <taxon>Spermatophyta</taxon>
        <taxon>Magnoliopsida</taxon>
        <taxon>eudicotyledons</taxon>
        <taxon>Gunneridae</taxon>
        <taxon>Pentapetalae</taxon>
        <taxon>rosids</taxon>
        <taxon>fabids</taxon>
        <taxon>Fagales</taxon>
        <taxon>Fagaceae</taxon>
        <taxon>Castanea</taxon>
    </lineage>
</organism>
<gene>
    <name evidence="2" type="ORF">CMV_028003</name>
</gene>
<name>A0A8J4V5I2_9ROSI</name>
<feature type="region of interest" description="Disordered" evidence="1">
    <location>
        <begin position="168"/>
        <end position="194"/>
    </location>
</feature>
<protein>
    <submittedName>
        <fullName evidence="2">Uncharacterized protein</fullName>
    </submittedName>
</protein>
<feature type="non-terminal residue" evidence="2">
    <location>
        <position position="1"/>
    </location>
</feature>
<evidence type="ECO:0000313" key="3">
    <source>
        <dbReference type="Proteomes" id="UP000737018"/>
    </source>
</evidence>
<keyword evidence="3" id="KW-1185">Reference proteome</keyword>
<proteinExistence type="predicted"/>
<accession>A0A8J4V5I2</accession>
<sequence>SGGDRLSRALRHSTMGAGAFNGRVRDGIGFWARRSSHQTGATQFGQKAEPSACVRQACCLRATVSHGADTDHGSDQVNRAISTGRLNASPRLHPRPIDVVVFHGPQGRPKSAPTIQKVEGGFPHSEIPGSKLVRSSPRLIAAYHVLHRLSAPRHPPNALKALDRSHDRCPLTGSRIKRPRSRHGHKKTGHHPLSRTMTLCLPNMTAPDQLSLPKRPHSL</sequence>
<dbReference type="Proteomes" id="UP000737018">
    <property type="component" value="Unassembled WGS sequence"/>
</dbReference>
<comment type="caution">
    <text evidence="2">The sequence shown here is derived from an EMBL/GenBank/DDBJ whole genome shotgun (WGS) entry which is preliminary data.</text>
</comment>
<evidence type="ECO:0000256" key="1">
    <source>
        <dbReference type="SAM" id="MobiDB-lite"/>
    </source>
</evidence>
<dbReference type="EMBL" id="JRKL02011782">
    <property type="protein sequence ID" value="KAF3945642.1"/>
    <property type="molecule type" value="Genomic_DNA"/>
</dbReference>
<feature type="region of interest" description="Disordered" evidence="1">
    <location>
        <begin position="106"/>
        <end position="130"/>
    </location>
</feature>
<evidence type="ECO:0000313" key="2">
    <source>
        <dbReference type="EMBL" id="KAF3945642.1"/>
    </source>
</evidence>
<feature type="compositionally biased region" description="Basic residues" evidence="1">
    <location>
        <begin position="175"/>
        <end position="193"/>
    </location>
</feature>
<reference evidence="2" key="1">
    <citation type="submission" date="2020-03" db="EMBL/GenBank/DDBJ databases">
        <title>Castanea mollissima Vanexum genome sequencing.</title>
        <authorList>
            <person name="Staton M."/>
        </authorList>
    </citation>
    <scope>NUCLEOTIDE SEQUENCE</scope>
    <source>
        <tissue evidence="2">Leaf</tissue>
    </source>
</reference>